<keyword evidence="4" id="KW-1185">Reference proteome</keyword>
<dbReference type="GO" id="GO:0006508">
    <property type="term" value="P:proteolysis"/>
    <property type="evidence" value="ECO:0007669"/>
    <property type="project" value="InterPro"/>
</dbReference>
<dbReference type="Proteomes" id="UP000243605">
    <property type="component" value="Unassembled WGS sequence"/>
</dbReference>
<protein>
    <submittedName>
        <fullName evidence="3">Prolyl oligopeptidase family protein</fullName>
    </submittedName>
</protein>
<proteinExistence type="predicted"/>
<name>A0A662Z1H8_9STAP</name>
<evidence type="ECO:0000313" key="3">
    <source>
        <dbReference type="EMBL" id="SEV84481.1"/>
    </source>
</evidence>
<evidence type="ECO:0000313" key="4">
    <source>
        <dbReference type="Proteomes" id="UP000243605"/>
    </source>
</evidence>
<evidence type="ECO:0000256" key="1">
    <source>
        <dbReference type="ARBA" id="ARBA00022801"/>
    </source>
</evidence>
<dbReference type="EMBL" id="FOIT01000001">
    <property type="protein sequence ID" value="SEV84481.1"/>
    <property type="molecule type" value="Genomic_DNA"/>
</dbReference>
<evidence type="ECO:0000259" key="2">
    <source>
        <dbReference type="Pfam" id="PF00326"/>
    </source>
</evidence>
<dbReference type="Pfam" id="PF00326">
    <property type="entry name" value="Peptidase_S9"/>
    <property type="match status" value="1"/>
</dbReference>
<dbReference type="SUPFAM" id="SSF53474">
    <property type="entry name" value="alpha/beta-Hydrolases"/>
    <property type="match status" value="1"/>
</dbReference>
<dbReference type="GO" id="GO:0004252">
    <property type="term" value="F:serine-type endopeptidase activity"/>
    <property type="evidence" value="ECO:0007669"/>
    <property type="project" value="TreeGrafter"/>
</dbReference>
<organism evidence="3 4">
    <name type="scientific">Aliicoccus persicus</name>
    <dbReference type="NCBI Taxonomy" id="930138"/>
    <lineage>
        <taxon>Bacteria</taxon>
        <taxon>Bacillati</taxon>
        <taxon>Bacillota</taxon>
        <taxon>Bacilli</taxon>
        <taxon>Bacillales</taxon>
        <taxon>Staphylococcaceae</taxon>
        <taxon>Aliicoccus</taxon>
    </lineage>
</organism>
<sequence length="296" mass="34554">MNKYANLYYHNILVKGFSINFLKYNALLNKFVLCIENYNTDIIFIYYDNIEDINEITSSTLNVEHLVLNDETFIYYNRIMNKNSYSDDSKILIYLHGGPNSTDLNLYNPLISDFLSLNYTVYSLNYYGSTLFGESYMEKIQGDWFNSEVEQVISFIEQLIVDQKKKVVLVGESYGSILSVFVGNRLINKIDSIVAISPILNLSRLLTFKKTYFENISKDKVKKYNNCLVHLLNSYNGNLLFIYGEKDKFITSSDVQIFLKRFSQDNNEKLHLKVNKTSGHYFNSEDDMEYIKNIVN</sequence>
<dbReference type="AlphaFoldDB" id="A0A662Z1H8"/>
<dbReference type="InterPro" id="IPR001375">
    <property type="entry name" value="Peptidase_S9_cat"/>
</dbReference>
<dbReference type="PANTHER" id="PTHR42776:SF4">
    <property type="entry name" value="ACYLAMINO-ACID-RELEASING ENZYME"/>
    <property type="match status" value="1"/>
</dbReference>
<feature type="domain" description="Peptidase S9 prolyl oligopeptidase catalytic" evidence="2">
    <location>
        <begin position="115"/>
        <end position="288"/>
    </location>
</feature>
<dbReference type="InterPro" id="IPR029058">
    <property type="entry name" value="AB_hydrolase_fold"/>
</dbReference>
<keyword evidence="1" id="KW-0378">Hydrolase</keyword>
<dbReference type="PANTHER" id="PTHR42776">
    <property type="entry name" value="SERINE PEPTIDASE S9 FAMILY MEMBER"/>
    <property type="match status" value="1"/>
</dbReference>
<dbReference type="Gene3D" id="3.40.50.1820">
    <property type="entry name" value="alpha/beta hydrolase"/>
    <property type="match status" value="1"/>
</dbReference>
<reference evidence="3 4" key="1">
    <citation type="submission" date="2016-10" db="EMBL/GenBank/DDBJ databases">
        <authorList>
            <person name="Varghese N."/>
            <person name="Submissions S."/>
        </authorList>
    </citation>
    <scope>NUCLEOTIDE SEQUENCE [LARGE SCALE GENOMIC DNA]</scope>
    <source>
        <strain evidence="3 4">IBRC-M10081</strain>
    </source>
</reference>
<gene>
    <name evidence="3" type="ORF">SAMN05192557_0427</name>
</gene>
<accession>A0A662Z1H8</accession>